<dbReference type="Gene3D" id="3.40.50.1820">
    <property type="entry name" value="alpha/beta hydrolase"/>
    <property type="match status" value="1"/>
</dbReference>
<dbReference type="OrthoDB" id="1263307at2759"/>
<keyword evidence="4" id="KW-1185">Reference proteome</keyword>
<reference evidence="3 4" key="1">
    <citation type="submission" date="2019-03" db="EMBL/GenBank/DDBJ databases">
        <title>The genome sequence of a newly discovered highly antifungal drug resistant Aspergillus species, Aspergillus tanneri NIH 1004.</title>
        <authorList>
            <person name="Mounaud S."/>
            <person name="Singh I."/>
            <person name="Joardar V."/>
            <person name="Pakala S."/>
            <person name="Pakala S."/>
            <person name="Venepally P."/>
            <person name="Hoover J."/>
            <person name="Nierman W."/>
            <person name="Chung J."/>
            <person name="Losada L."/>
        </authorList>
    </citation>
    <scope>NUCLEOTIDE SEQUENCE [LARGE SCALE GENOMIC DNA]</scope>
    <source>
        <strain evidence="3 4">NIH1004</strain>
    </source>
</reference>
<dbReference type="STRING" id="1220188.A0A4S3JIN4"/>
<dbReference type="InterPro" id="IPR000073">
    <property type="entry name" value="AB_hydrolase_1"/>
</dbReference>
<dbReference type="VEuPathDB" id="FungiDB:EYZ11_006166"/>
<reference evidence="2 5" key="2">
    <citation type="submission" date="2019-08" db="EMBL/GenBank/DDBJ databases">
        <title>The genome sequence of a newly discovered highly antifungal drug resistant Aspergillus species, Aspergillus tanneri NIH 1004.</title>
        <authorList>
            <person name="Mounaud S."/>
            <person name="Singh I."/>
            <person name="Joardar V."/>
            <person name="Pakala S."/>
            <person name="Pakala S."/>
            <person name="Venepally P."/>
            <person name="Chung J.K."/>
            <person name="Losada L."/>
            <person name="Nierman W.C."/>
        </authorList>
    </citation>
    <scope>NUCLEOTIDE SEQUENCE [LARGE SCALE GENOMIC DNA]</scope>
    <source>
        <strain evidence="2 5">NIH1004</strain>
    </source>
</reference>
<dbReference type="Proteomes" id="UP000324241">
    <property type="component" value="Unassembled WGS sequence"/>
</dbReference>
<dbReference type="Proteomes" id="UP000308092">
    <property type="component" value="Unassembled WGS sequence"/>
</dbReference>
<evidence type="ECO:0000259" key="1">
    <source>
        <dbReference type="Pfam" id="PF12697"/>
    </source>
</evidence>
<name>A0A4S3JIN4_9EURO</name>
<evidence type="ECO:0000313" key="3">
    <source>
        <dbReference type="EMBL" id="THC94368.1"/>
    </source>
</evidence>
<dbReference type="SUPFAM" id="SSF53474">
    <property type="entry name" value="alpha/beta-Hydrolases"/>
    <property type="match status" value="1"/>
</dbReference>
<dbReference type="InterPro" id="IPR029058">
    <property type="entry name" value="AB_hydrolase_fold"/>
</dbReference>
<evidence type="ECO:0000313" key="2">
    <source>
        <dbReference type="EMBL" id="KAA8648098.1"/>
    </source>
</evidence>
<dbReference type="GeneID" id="54326683"/>
<organism evidence="3 4">
    <name type="scientific">Aspergillus tanneri</name>
    <dbReference type="NCBI Taxonomy" id="1220188"/>
    <lineage>
        <taxon>Eukaryota</taxon>
        <taxon>Fungi</taxon>
        <taxon>Dikarya</taxon>
        <taxon>Ascomycota</taxon>
        <taxon>Pezizomycotina</taxon>
        <taxon>Eurotiomycetes</taxon>
        <taxon>Eurotiomycetidae</taxon>
        <taxon>Eurotiales</taxon>
        <taxon>Aspergillaceae</taxon>
        <taxon>Aspergillus</taxon>
        <taxon>Aspergillus subgen. Circumdati</taxon>
    </lineage>
</organism>
<gene>
    <name evidence="2" type="ORF">ATNIH1004_003981</name>
    <name evidence="3" type="ORF">EYZ11_006166</name>
</gene>
<sequence>MTRILLVHGALADGSSWSRVIPHLQDKGFGVTAVQQPLTSINDDVKVVRAALKGLNDASSEPIVVVGHSFGGLVITNAATDIPNIKALVYVQAFAPDEGEVVGQLASNYPGLESAKRFVPEGSGRLILPEADFLAYFAPDVTPREARVLAATQGPCDAARFNFVSGKPSWKQIKSLYYIVGENDQIIHPGLEAWFAERMRAKTYTLKSASHAGLISQGEKVAEIILEAAEAAP</sequence>
<dbReference type="EMBL" id="SOSA01000212">
    <property type="protein sequence ID" value="THC94368.1"/>
    <property type="molecule type" value="Genomic_DNA"/>
</dbReference>
<dbReference type="AlphaFoldDB" id="A0A4S3JIN4"/>
<feature type="domain" description="AB hydrolase-1" evidence="1">
    <location>
        <begin position="4"/>
        <end position="223"/>
    </location>
</feature>
<dbReference type="RefSeq" id="XP_033427459.1">
    <property type="nucleotide sequence ID" value="XM_033568653.1"/>
</dbReference>
<evidence type="ECO:0000313" key="4">
    <source>
        <dbReference type="Proteomes" id="UP000308092"/>
    </source>
</evidence>
<proteinExistence type="predicted"/>
<dbReference type="PANTHER" id="PTHR37017">
    <property type="entry name" value="AB HYDROLASE-1 DOMAIN-CONTAINING PROTEIN-RELATED"/>
    <property type="match status" value="1"/>
</dbReference>
<accession>A0A4S3JIN4</accession>
<dbReference type="InterPro" id="IPR052897">
    <property type="entry name" value="Sec-Metab_Biosynth_Hydrolase"/>
</dbReference>
<comment type="caution">
    <text evidence="3">The sequence shown here is derived from an EMBL/GenBank/DDBJ whole genome shotgun (WGS) entry which is preliminary data.</text>
</comment>
<dbReference type="EMBL" id="QUQM01000003">
    <property type="protein sequence ID" value="KAA8648098.1"/>
    <property type="molecule type" value="Genomic_DNA"/>
</dbReference>
<dbReference type="PANTHER" id="PTHR37017:SF11">
    <property type="entry name" value="ESTERASE_LIPASE_THIOESTERASE DOMAIN-CONTAINING PROTEIN"/>
    <property type="match status" value="1"/>
</dbReference>
<protein>
    <recommendedName>
        <fullName evidence="1">AB hydrolase-1 domain-containing protein</fullName>
    </recommendedName>
</protein>
<evidence type="ECO:0000313" key="5">
    <source>
        <dbReference type="Proteomes" id="UP000324241"/>
    </source>
</evidence>
<dbReference type="Pfam" id="PF12697">
    <property type="entry name" value="Abhydrolase_6"/>
    <property type="match status" value="1"/>
</dbReference>